<dbReference type="GO" id="GO:0002181">
    <property type="term" value="P:cytoplasmic translation"/>
    <property type="evidence" value="ECO:0007669"/>
    <property type="project" value="UniProtKB-ARBA"/>
</dbReference>
<keyword evidence="9" id="KW-1185">Reference proteome</keyword>
<dbReference type="FunFam" id="1.10.10.250:FF:000002">
    <property type="entry name" value="60S ribosomal protein L12"/>
    <property type="match status" value="1"/>
</dbReference>
<evidence type="ECO:0000256" key="1">
    <source>
        <dbReference type="ARBA" id="ARBA00004021"/>
    </source>
</evidence>
<dbReference type="GO" id="GO:0003735">
    <property type="term" value="F:structural constituent of ribosome"/>
    <property type="evidence" value="ECO:0007669"/>
    <property type="project" value="InterPro"/>
</dbReference>
<dbReference type="GO" id="GO:0022625">
    <property type="term" value="C:cytosolic large ribosomal subunit"/>
    <property type="evidence" value="ECO:0007669"/>
    <property type="project" value="TreeGrafter"/>
</dbReference>
<gene>
    <name evidence="8" type="ORF">LTR78_009748</name>
</gene>
<comment type="similarity">
    <text evidence="2 5">Belongs to the universal ribosomal protein uL11 family.</text>
</comment>
<keyword evidence="3 5" id="KW-0689">Ribosomal protein</keyword>
<evidence type="ECO:0000313" key="9">
    <source>
        <dbReference type="Proteomes" id="UP001274830"/>
    </source>
</evidence>
<evidence type="ECO:0000313" key="8">
    <source>
        <dbReference type="EMBL" id="KAK3670395.1"/>
    </source>
</evidence>
<dbReference type="Proteomes" id="UP001274830">
    <property type="component" value="Unassembled WGS sequence"/>
</dbReference>
<dbReference type="SMART" id="SM00649">
    <property type="entry name" value="RL11"/>
    <property type="match status" value="1"/>
</dbReference>
<evidence type="ECO:0000256" key="3">
    <source>
        <dbReference type="ARBA" id="ARBA00022980"/>
    </source>
</evidence>
<dbReference type="Pfam" id="PF03946">
    <property type="entry name" value="Ribosomal_L11_N"/>
    <property type="match status" value="1"/>
</dbReference>
<comment type="caution">
    <text evidence="8">The sequence shown here is derived from an EMBL/GenBank/DDBJ whole genome shotgun (WGS) entry which is preliminary data.</text>
</comment>
<dbReference type="GO" id="GO:0070180">
    <property type="term" value="F:large ribosomal subunit rRNA binding"/>
    <property type="evidence" value="ECO:0007669"/>
    <property type="project" value="TreeGrafter"/>
</dbReference>
<dbReference type="HAMAP" id="MF_00736">
    <property type="entry name" value="Ribosomal_uL11"/>
    <property type="match status" value="1"/>
</dbReference>
<dbReference type="InterPro" id="IPR020784">
    <property type="entry name" value="Ribosomal_uL11_N"/>
</dbReference>
<dbReference type="EMBL" id="JAUTXT010000057">
    <property type="protein sequence ID" value="KAK3670395.1"/>
    <property type="molecule type" value="Genomic_DNA"/>
</dbReference>
<dbReference type="InterPro" id="IPR000911">
    <property type="entry name" value="Ribosomal_uL11"/>
</dbReference>
<feature type="domain" description="Large ribosomal subunit protein uL11 N-terminal" evidence="7">
    <location>
        <begin position="13"/>
        <end position="69"/>
    </location>
</feature>
<dbReference type="PANTHER" id="PTHR11661">
    <property type="entry name" value="60S RIBOSOMAL PROTEIN L12"/>
    <property type="match status" value="1"/>
</dbReference>
<dbReference type="InterPro" id="IPR020783">
    <property type="entry name" value="Ribosomal_uL11_C"/>
</dbReference>
<reference evidence="8" key="1">
    <citation type="submission" date="2023-07" db="EMBL/GenBank/DDBJ databases">
        <title>Black Yeasts Isolated from many extreme environments.</title>
        <authorList>
            <person name="Coleine C."/>
            <person name="Stajich J.E."/>
            <person name="Selbmann L."/>
        </authorList>
    </citation>
    <scope>NUCLEOTIDE SEQUENCE</scope>
    <source>
        <strain evidence="8">CCFEE 5485</strain>
    </source>
</reference>
<evidence type="ECO:0000256" key="5">
    <source>
        <dbReference type="RuleBase" id="RU003978"/>
    </source>
</evidence>
<dbReference type="AlphaFoldDB" id="A0AAE0TMR0"/>
<evidence type="ECO:0000256" key="4">
    <source>
        <dbReference type="ARBA" id="ARBA00023274"/>
    </source>
</evidence>
<dbReference type="CDD" id="cd00349">
    <property type="entry name" value="Ribosomal_L11"/>
    <property type="match status" value="1"/>
</dbReference>
<sequence>MAPKLDPNEEKIIHLRATGGEVGASSALAPKIGPLGLSPKKVGEDIAKATGDWKGLRVTVRLTIKNRQAAVSVVPSASSLVIKALKEPPRDRKKEKNIKHTKSIPLDEIITIARTMRFKSMAKDLQGTVLEILGTAFSTGCQVDGRSPKAISDDIHSGEIESKDTHLRLQRAVLTSRSSFGVKCFACITSTSFTTTSLSNMSMRSASGADSASSPDFEAKFRTHHFLAHHSSSHVLPLSPTLLPNFAYTLATIDTPVVIGLFCAKEIDAPTSYSPCRTRASFTVAVGGMVHMTWSTYLTDL</sequence>
<evidence type="ECO:0000259" key="7">
    <source>
        <dbReference type="Pfam" id="PF03946"/>
    </source>
</evidence>
<protein>
    <recommendedName>
        <fullName evidence="10">60S ribosomal protein L12</fullName>
    </recommendedName>
</protein>
<accession>A0AAE0TMR0</accession>
<dbReference type="SUPFAM" id="SSF46906">
    <property type="entry name" value="Ribosomal protein L11, C-terminal domain"/>
    <property type="match status" value="1"/>
</dbReference>
<dbReference type="FunFam" id="3.30.1550.10:FF:000002">
    <property type="entry name" value="60S ribosomal protein L12"/>
    <property type="match status" value="1"/>
</dbReference>
<dbReference type="SUPFAM" id="SSF54747">
    <property type="entry name" value="Ribosomal L11/L12e N-terminal domain"/>
    <property type="match status" value="1"/>
</dbReference>
<dbReference type="InterPro" id="IPR036796">
    <property type="entry name" value="Ribosomal_uL11_N_sf"/>
</dbReference>
<keyword evidence="4 5" id="KW-0687">Ribonucleoprotein</keyword>
<evidence type="ECO:0000259" key="6">
    <source>
        <dbReference type="Pfam" id="PF00298"/>
    </source>
</evidence>
<organism evidence="8 9">
    <name type="scientific">Recurvomyces mirabilis</name>
    <dbReference type="NCBI Taxonomy" id="574656"/>
    <lineage>
        <taxon>Eukaryota</taxon>
        <taxon>Fungi</taxon>
        <taxon>Dikarya</taxon>
        <taxon>Ascomycota</taxon>
        <taxon>Pezizomycotina</taxon>
        <taxon>Dothideomycetes</taxon>
        <taxon>Dothideomycetidae</taxon>
        <taxon>Mycosphaerellales</taxon>
        <taxon>Teratosphaeriaceae</taxon>
        <taxon>Recurvomyces</taxon>
    </lineage>
</organism>
<dbReference type="Gene3D" id="3.30.1550.10">
    <property type="entry name" value="Ribosomal protein L11/L12, N-terminal domain"/>
    <property type="match status" value="1"/>
</dbReference>
<dbReference type="InterPro" id="IPR036769">
    <property type="entry name" value="Ribosomal_uL11_C_sf"/>
</dbReference>
<proteinExistence type="inferred from homology"/>
<dbReference type="Pfam" id="PF00298">
    <property type="entry name" value="Ribosomal_L11"/>
    <property type="match status" value="1"/>
</dbReference>
<dbReference type="GO" id="GO:0000027">
    <property type="term" value="P:ribosomal large subunit assembly"/>
    <property type="evidence" value="ECO:0007669"/>
    <property type="project" value="UniProtKB-ARBA"/>
</dbReference>
<evidence type="ECO:0000256" key="2">
    <source>
        <dbReference type="ARBA" id="ARBA00010537"/>
    </source>
</evidence>
<feature type="domain" description="Large ribosomal subunit protein uL11 C-terminal" evidence="6">
    <location>
        <begin position="74"/>
        <end position="143"/>
    </location>
</feature>
<dbReference type="Gene3D" id="1.10.10.250">
    <property type="entry name" value="Ribosomal protein L11, C-terminal domain"/>
    <property type="match status" value="1"/>
</dbReference>
<name>A0AAE0TMR0_9PEZI</name>
<comment type="function">
    <text evidence="1">Component of the ribosome, a large ribonucleoprotein complex responsible for the synthesis of proteins in the cell. The small ribosomal subunit (SSU) binds messenger RNAs (mRNAs) and translates the encoded message by selecting cognate aminoacyl-transfer RNA (tRNA) molecules. The large subunit (LSU) contains the ribosomal catalytic site termed the peptidyl transferase center (PTC), which catalyzes the formation of peptide bonds, thereby polymerizing the amino acids delivered by tRNAs into a polypeptide chain. The nascent polypeptides leave the ribosome through a tunnel in the LSU and interact with protein factors that function in enzymatic processing, targeting, and the membrane insertion of nascent chains at the exit of the ribosomal tunnel.</text>
</comment>
<dbReference type="PANTHER" id="PTHR11661:SF2">
    <property type="entry name" value="LARGE RIBOSOMAL SUBUNIT PROTEIN UL11"/>
    <property type="match status" value="1"/>
</dbReference>
<evidence type="ECO:0008006" key="10">
    <source>
        <dbReference type="Google" id="ProtNLM"/>
    </source>
</evidence>